<dbReference type="InterPro" id="IPR050706">
    <property type="entry name" value="Cyclic-di-GMP_PDE-like"/>
</dbReference>
<dbReference type="SUPFAM" id="SSF141868">
    <property type="entry name" value="EAL domain-like"/>
    <property type="match status" value="1"/>
</dbReference>
<dbReference type="Gene3D" id="3.20.20.450">
    <property type="entry name" value="EAL domain"/>
    <property type="match status" value="1"/>
</dbReference>
<dbReference type="PROSITE" id="PS50883">
    <property type="entry name" value="EAL"/>
    <property type="match status" value="1"/>
</dbReference>
<gene>
    <name evidence="2" type="ORF">PA905_33540</name>
</gene>
<dbReference type="PANTHER" id="PTHR33121">
    <property type="entry name" value="CYCLIC DI-GMP PHOSPHODIESTERASE PDEF"/>
    <property type="match status" value="1"/>
</dbReference>
<dbReference type="PANTHER" id="PTHR33121:SF70">
    <property type="entry name" value="SIGNALING PROTEIN YKOW"/>
    <property type="match status" value="1"/>
</dbReference>
<evidence type="ECO:0000259" key="1">
    <source>
        <dbReference type="PROSITE" id="PS50883"/>
    </source>
</evidence>
<dbReference type="RefSeq" id="WP_052338544.1">
    <property type="nucleotide sequence ID" value="NZ_BJCD01000052.1"/>
</dbReference>
<organism evidence="2 3">
    <name type="scientific">Planktothrix agardhii CCAP 1459/11A</name>
    <dbReference type="NCBI Taxonomy" id="282420"/>
    <lineage>
        <taxon>Bacteria</taxon>
        <taxon>Bacillati</taxon>
        <taxon>Cyanobacteriota</taxon>
        <taxon>Cyanophyceae</taxon>
        <taxon>Oscillatoriophycideae</taxon>
        <taxon>Oscillatoriales</taxon>
        <taxon>Microcoleaceae</taxon>
        <taxon>Planktothrix</taxon>
    </lineage>
</organism>
<dbReference type="CDD" id="cd01948">
    <property type="entry name" value="EAL"/>
    <property type="match status" value="1"/>
</dbReference>
<dbReference type="InterPro" id="IPR035919">
    <property type="entry name" value="EAL_sf"/>
</dbReference>
<protein>
    <submittedName>
        <fullName evidence="2">Diguanylate cyclase/phosphodiesterase with Chase sensor</fullName>
    </submittedName>
</protein>
<sequence length="172" mass="19198">MLSVRQFFQPDLVEQIQEIIKTSGINPNGLRLEITESVLMDDVEATIYLLKQLKSLGLKLSIDDFGTGFSSLSYLPRFPIDTLKIDRSFVGQIEADEAGENLAIVRTIIRLAHALNKEVIAEGVETAYQLAQLRSLGCEYAQGYFFLKPVPPDIVTAFVESNPQWDSNSQDS</sequence>
<evidence type="ECO:0000313" key="2">
    <source>
        <dbReference type="EMBL" id="GDZ95115.1"/>
    </source>
</evidence>
<dbReference type="InterPro" id="IPR001633">
    <property type="entry name" value="EAL_dom"/>
</dbReference>
<dbReference type="EMBL" id="BJCD01000052">
    <property type="protein sequence ID" value="GDZ95115.1"/>
    <property type="molecule type" value="Genomic_DNA"/>
</dbReference>
<dbReference type="AlphaFoldDB" id="A0A4P5ZYD3"/>
<reference evidence="3" key="1">
    <citation type="submission" date="2019-02" db="EMBL/GenBank/DDBJ databases">
        <title>Draft genome sequence of Planktothrix agardhii NIES-905.</title>
        <authorList>
            <person name="Yamaguchi H."/>
            <person name="Suzuki S."/>
            <person name="Kawachi M."/>
        </authorList>
    </citation>
    <scope>NUCLEOTIDE SEQUENCE [LARGE SCALE GENOMIC DNA]</scope>
    <source>
        <strain evidence="3">CCAP 1459/11A</strain>
    </source>
</reference>
<comment type="caution">
    <text evidence="2">The sequence shown here is derived from an EMBL/GenBank/DDBJ whole genome shotgun (WGS) entry which is preliminary data.</text>
</comment>
<evidence type="ECO:0000313" key="3">
    <source>
        <dbReference type="Proteomes" id="UP000299794"/>
    </source>
</evidence>
<dbReference type="Proteomes" id="UP000299794">
    <property type="component" value="Unassembled WGS sequence"/>
</dbReference>
<proteinExistence type="predicted"/>
<dbReference type="GO" id="GO:0071111">
    <property type="term" value="F:cyclic-guanylate-specific phosphodiesterase activity"/>
    <property type="evidence" value="ECO:0007669"/>
    <property type="project" value="InterPro"/>
</dbReference>
<accession>A0A4P5ZYD3</accession>
<dbReference type="Pfam" id="PF00563">
    <property type="entry name" value="EAL"/>
    <property type="match status" value="1"/>
</dbReference>
<feature type="domain" description="EAL" evidence="1">
    <location>
        <begin position="1"/>
        <end position="163"/>
    </location>
</feature>
<dbReference type="SMART" id="SM00052">
    <property type="entry name" value="EAL"/>
    <property type="match status" value="1"/>
</dbReference>
<name>A0A4P5ZYD3_PLAAG</name>